<sequence length="180" mass="19422">MGFVVSACDLGDDDGSSRTQASTPVTIRGSDTPPPSSPPWTLADLVNHQCAVFDEAELARFGMVSPGVVGEGSGFCRWQSLPTAPTTAVMYFLPDIWRQYEDLEAAYRNEVNFRTLTVAGRPAFVEDDRNLSGTQTCQLWVSVPSGGTIQFEYALKNAGVVDENCATAVDIATVLAERVH</sequence>
<keyword evidence="3" id="KW-1185">Reference proteome</keyword>
<reference evidence="2 3" key="1">
    <citation type="submission" date="2023-10" db="EMBL/GenBank/DDBJ databases">
        <title>Development of a sustainable strategy for remediation of hydrocarbon-contaminated territories based on the waste exchange concept.</title>
        <authorList>
            <person name="Krivoruchko A."/>
        </authorList>
    </citation>
    <scope>NUCLEOTIDE SEQUENCE [LARGE SCALE GENOMIC DNA]</scope>
    <source>
        <strain evidence="2 3">IEGM 1236</strain>
    </source>
</reference>
<dbReference type="InterPro" id="IPR024520">
    <property type="entry name" value="DUF3558"/>
</dbReference>
<gene>
    <name evidence="2" type="ORF">R4198_25990</name>
</gene>
<dbReference type="Pfam" id="PF12079">
    <property type="entry name" value="DUF3558"/>
    <property type="match status" value="1"/>
</dbReference>
<name>A0ABU4F4P7_WILMA</name>
<protein>
    <submittedName>
        <fullName evidence="2">DUF3558 family protein</fullName>
    </submittedName>
</protein>
<dbReference type="EMBL" id="JAWLUM010000011">
    <property type="protein sequence ID" value="MDV7137156.1"/>
    <property type="molecule type" value="Genomic_DNA"/>
</dbReference>
<organism evidence="2 3">
    <name type="scientific">Williamsia marianensis</name>
    <dbReference type="NCBI Taxonomy" id="85044"/>
    <lineage>
        <taxon>Bacteria</taxon>
        <taxon>Bacillati</taxon>
        <taxon>Actinomycetota</taxon>
        <taxon>Actinomycetes</taxon>
        <taxon>Mycobacteriales</taxon>
        <taxon>Nocardiaceae</taxon>
        <taxon>Williamsia</taxon>
    </lineage>
</organism>
<evidence type="ECO:0000313" key="2">
    <source>
        <dbReference type="EMBL" id="MDV7137156.1"/>
    </source>
</evidence>
<proteinExistence type="predicted"/>
<feature type="region of interest" description="Disordered" evidence="1">
    <location>
        <begin position="8"/>
        <end position="37"/>
    </location>
</feature>
<evidence type="ECO:0000313" key="3">
    <source>
        <dbReference type="Proteomes" id="UP001185792"/>
    </source>
</evidence>
<dbReference type="RefSeq" id="WP_317715006.1">
    <property type="nucleotide sequence ID" value="NZ_JAWLUM010000011.1"/>
</dbReference>
<comment type="caution">
    <text evidence="2">The sequence shown here is derived from an EMBL/GenBank/DDBJ whole genome shotgun (WGS) entry which is preliminary data.</text>
</comment>
<evidence type="ECO:0000256" key="1">
    <source>
        <dbReference type="SAM" id="MobiDB-lite"/>
    </source>
</evidence>
<accession>A0ABU4F4P7</accession>
<dbReference type="Proteomes" id="UP001185792">
    <property type="component" value="Unassembled WGS sequence"/>
</dbReference>